<dbReference type="EMBL" id="PKMF04000354">
    <property type="protein sequence ID" value="KAK7836419.1"/>
    <property type="molecule type" value="Genomic_DNA"/>
</dbReference>
<accession>A0AAW0KAS2</accession>
<sequence length="209" mass="23617">MRHYSTFPHEQLTRIISKIGVPCINFLTSLTLKYVNVTGELLEHCLSNCPVLEKLHVARSQSLVRLKISGLSLQLKYLHIINCTQIKSIDIFAPNLKSFGFVGPRIELYVNYAPCLVDVLIGGIYPVRISYLFCPLSNYLSQLQCLMLDICNFNDDNLEFPELQGLLNLRRLEVRVAACDDGSLLGLIPLIEATHVLHKFSLEVTIRTS</sequence>
<dbReference type="AlphaFoldDB" id="A0AAW0KAS2"/>
<dbReference type="Pfam" id="PF23622">
    <property type="entry name" value="LRR_At1g61320_AtMIF1"/>
    <property type="match status" value="1"/>
</dbReference>
<name>A0AAW0KAS2_QUESU</name>
<gene>
    <name evidence="2" type="ORF">CFP56_022534</name>
</gene>
<dbReference type="InterPro" id="IPR053772">
    <property type="entry name" value="At1g61320/At1g61330-like"/>
</dbReference>
<dbReference type="InterPro" id="IPR032675">
    <property type="entry name" value="LRR_dom_sf"/>
</dbReference>
<evidence type="ECO:0000313" key="3">
    <source>
        <dbReference type="Proteomes" id="UP000237347"/>
    </source>
</evidence>
<feature type="domain" description="At1g61320/AtMIF1 LRR" evidence="1">
    <location>
        <begin position="17"/>
        <end position="206"/>
    </location>
</feature>
<organism evidence="2 3">
    <name type="scientific">Quercus suber</name>
    <name type="common">Cork oak</name>
    <dbReference type="NCBI Taxonomy" id="58331"/>
    <lineage>
        <taxon>Eukaryota</taxon>
        <taxon>Viridiplantae</taxon>
        <taxon>Streptophyta</taxon>
        <taxon>Embryophyta</taxon>
        <taxon>Tracheophyta</taxon>
        <taxon>Spermatophyta</taxon>
        <taxon>Magnoliopsida</taxon>
        <taxon>eudicotyledons</taxon>
        <taxon>Gunneridae</taxon>
        <taxon>Pentapetalae</taxon>
        <taxon>rosids</taxon>
        <taxon>fabids</taxon>
        <taxon>Fagales</taxon>
        <taxon>Fagaceae</taxon>
        <taxon>Quercus</taxon>
    </lineage>
</organism>
<comment type="caution">
    <text evidence="2">The sequence shown here is derived from an EMBL/GenBank/DDBJ whole genome shotgun (WGS) entry which is preliminary data.</text>
</comment>
<evidence type="ECO:0000259" key="1">
    <source>
        <dbReference type="Pfam" id="PF23622"/>
    </source>
</evidence>
<evidence type="ECO:0000313" key="2">
    <source>
        <dbReference type="EMBL" id="KAK7836419.1"/>
    </source>
</evidence>
<dbReference type="Gene3D" id="3.80.10.10">
    <property type="entry name" value="Ribonuclease Inhibitor"/>
    <property type="match status" value="1"/>
</dbReference>
<proteinExistence type="predicted"/>
<dbReference type="SUPFAM" id="SSF52047">
    <property type="entry name" value="RNI-like"/>
    <property type="match status" value="1"/>
</dbReference>
<dbReference type="InterPro" id="IPR055357">
    <property type="entry name" value="LRR_At1g61320_AtMIF1"/>
</dbReference>
<protein>
    <recommendedName>
        <fullName evidence="1">At1g61320/AtMIF1 LRR domain-containing protein</fullName>
    </recommendedName>
</protein>
<dbReference type="Proteomes" id="UP000237347">
    <property type="component" value="Unassembled WGS sequence"/>
</dbReference>
<keyword evidence="3" id="KW-1185">Reference proteome</keyword>
<dbReference type="PANTHER" id="PTHR34145">
    <property type="entry name" value="OS02G0105600 PROTEIN"/>
    <property type="match status" value="1"/>
</dbReference>
<reference evidence="2 3" key="1">
    <citation type="journal article" date="2018" name="Sci. Data">
        <title>The draft genome sequence of cork oak.</title>
        <authorList>
            <person name="Ramos A.M."/>
            <person name="Usie A."/>
            <person name="Barbosa P."/>
            <person name="Barros P.M."/>
            <person name="Capote T."/>
            <person name="Chaves I."/>
            <person name="Simoes F."/>
            <person name="Abreu I."/>
            <person name="Carrasquinho I."/>
            <person name="Faro C."/>
            <person name="Guimaraes J.B."/>
            <person name="Mendonca D."/>
            <person name="Nobrega F."/>
            <person name="Rodrigues L."/>
            <person name="Saibo N.J.M."/>
            <person name="Varela M.C."/>
            <person name="Egas C."/>
            <person name="Matos J."/>
            <person name="Miguel C.M."/>
            <person name="Oliveira M.M."/>
            <person name="Ricardo C.P."/>
            <person name="Goncalves S."/>
        </authorList>
    </citation>
    <scope>NUCLEOTIDE SEQUENCE [LARGE SCALE GENOMIC DNA]</scope>
    <source>
        <strain evidence="3">cv. HL8</strain>
    </source>
</reference>
<dbReference type="PANTHER" id="PTHR34145:SF68">
    <property type="entry name" value="FBD DOMAIN-CONTAINING PROTEIN"/>
    <property type="match status" value="1"/>
</dbReference>